<dbReference type="EMBL" id="JADCNL010000007">
    <property type="protein sequence ID" value="KAG0473429.1"/>
    <property type="molecule type" value="Genomic_DNA"/>
</dbReference>
<name>A0A835QP77_VANPL</name>
<keyword evidence="3" id="KW-1185">Reference proteome</keyword>
<organism evidence="2 3">
    <name type="scientific">Vanilla planifolia</name>
    <name type="common">Vanilla</name>
    <dbReference type="NCBI Taxonomy" id="51239"/>
    <lineage>
        <taxon>Eukaryota</taxon>
        <taxon>Viridiplantae</taxon>
        <taxon>Streptophyta</taxon>
        <taxon>Embryophyta</taxon>
        <taxon>Tracheophyta</taxon>
        <taxon>Spermatophyta</taxon>
        <taxon>Magnoliopsida</taxon>
        <taxon>Liliopsida</taxon>
        <taxon>Asparagales</taxon>
        <taxon>Orchidaceae</taxon>
        <taxon>Vanilloideae</taxon>
        <taxon>Vanilleae</taxon>
        <taxon>Vanilla</taxon>
    </lineage>
</organism>
<accession>A0A835QP77</accession>
<gene>
    <name evidence="2" type="ORF">HPP92_015286</name>
</gene>
<comment type="caution">
    <text evidence="2">The sequence shown here is derived from an EMBL/GenBank/DDBJ whole genome shotgun (WGS) entry which is preliminary data.</text>
</comment>
<sequence>MQHKSATDAVPGPETARCPSPVPEVSAHDRCLANKETPPRQILICVIKEMAQPPRSPIQGILKSLPGEPTRALFGAVSIIKTYFATYSAIPTRLVTGVNAKSRISARTLTSTITPSRWPAKQSAFADKRRRQFFPRLSSHWRTRGRLPFNTKALPESHR</sequence>
<dbReference type="AlphaFoldDB" id="A0A835QP77"/>
<evidence type="ECO:0000256" key="1">
    <source>
        <dbReference type="SAM" id="MobiDB-lite"/>
    </source>
</evidence>
<reference evidence="2 3" key="1">
    <citation type="journal article" date="2020" name="Nat. Food">
        <title>A phased Vanilla planifolia genome enables genetic improvement of flavour and production.</title>
        <authorList>
            <person name="Hasing T."/>
            <person name="Tang H."/>
            <person name="Brym M."/>
            <person name="Khazi F."/>
            <person name="Huang T."/>
            <person name="Chambers A.H."/>
        </authorList>
    </citation>
    <scope>NUCLEOTIDE SEQUENCE [LARGE SCALE GENOMIC DNA]</scope>
    <source>
        <tissue evidence="2">Leaf</tissue>
    </source>
</reference>
<dbReference type="OrthoDB" id="21502at2759"/>
<evidence type="ECO:0000313" key="2">
    <source>
        <dbReference type="EMBL" id="KAG0473429.1"/>
    </source>
</evidence>
<dbReference type="Proteomes" id="UP000636800">
    <property type="component" value="Chromosome 7"/>
</dbReference>
<evidence type="ECO:0000313" key="3">
    <source>
        <dbReference type="Proteomes" id="UP000636800"/>
    </source>
</evidence>
<feature type="region of interest" description="Disordered" evidence="1">
    <location>
        <begin position="1"/>
        <end position="25"/>
    </location>
</feature>
<protein>
    <submittedName>
        <fullName evidence="2">Uncharacterized protein</fullName>
    </submittedName>
</protein>
<proteinExistence type="predicted"/>